<keyword evidence="1" id="KW-1133">Transmembrane helix</keyword>
<feature type="transmembrane region" description="Helical" evidence="1">
    <location>
        <begin position="38"/>
        <end position="58"/>
    </location>
</feature>
<dbReference type="AlphaFoldDB" id="A0ABD5YXL1"/>
<dbReference type="RefSeq" id="WP_264556677.1">
    <property type="nucleotide sequence ID" value="NZ_CP109981.1"/>
</dbReference>
<dbReference type="GeneID" id="76202376"/>
<keyword evidence="3" id="KW-1185">Reference proteome</keyword>
<keyword evidence="1" id="KW-0812">Transmembrane</keyword>
<feature type="transmembrane region" description="Helical" evidence="1">
    <location>
        <begin position="6"/>
        <end position="26"/>
    </location>
</feature>
<evidence type="ECO:0000313" key="2">
    <source>
        <dbReference type="EMBL" id="MFC7192677.1"/>
    </source>
</evidence>
<comment type="caution">
    <text evidence="2">The sequence shown here is derived from an EMBL/GenBank/DDBJ whole genome shotgun (WGS) entry which is preliminary data.</text>
</comment>
<reference evidence="2 3" key="1">
    <citation type="journal article" date="2019" name="Int. J. Syst. Evol. Microbiol.">
        <title>The Global Catalogue of Microorganisms (GCM) 10K type strain sequencing project: providing services to taxonomists for standard genome sequencing and annotation.</title>
        <authorList>
            <consortium name="The Broad Institute Genomics Platform"/>
            <consortium name="The Broad Institute Genome Sequencing Center for Infectious Disease"/>
            <person name="Wu L."/>
            <person name="Ma J."/>
        </authorList>
    </citation>
    <scope>NUCLEOTIDE SEQUENCE [LARGE SCALE GENOMIC DNA]</scope>
    <source>
        <strain evidence="2 3">RDMS1</strain>
    </source>
</reference>
<organism evidence="2 3">
    <name type="scientific">Halocatena marina</name>
    <dbReference type="NCBI Taxonomy" id="2934937"/>
    <lineage>
        <taxon>Archaea</taxon>
        <taxon>Methanobacteriati</taxon>
        <taxon>Methanobacteriota</taxon>
        <taxon>Stenosarchaea group</taxon>
        <taxon>Halobacteria</taxon>
        <taxon>Halobacteriales</taxon>
        <taxon>Natronomonadaceae</taxon>
        <taxon>Halocatena</taxon>
    </lineage>
</organism>
<protein>
    <submittedName>
        <fullName evidence="2">Uncharacterized protein</fullName>
    </submittedName>
</protein>
<proteinExistence type="predicted"/>
<evidence type="ECO:0000313" key="3">
    <source>
        <dbReference type="Proteomes" id="UP001596417"/>
    </source>
</evidence>
<dbReference type="Proteomes" id="UP001596417">
    <property type="component" value="Unassembled WGS sequence"/>
</dbReference>
<sequence>MTQLSFLALVFKTLTLALGGLVTYLAYTAYQKTDATGLGILAIGFGFVTLGALVAGILDQLFLVDAGTALTVESALTAVGFAVIAYSLYRDD</sequence>
<name>A0ABD5YXL1_9EURY</name>
<feature type="transmembrane region" description="Helical" evidence="1">
    <location>
        <begin position="70"/>
        <end position="89"/>
    </location>
</feature>
<dbReference type="InterPro" id="IPR055943">
    <property type="entry name" value="DUF7521"/>
</dbReference>
<accession>A0ABD5YXL1</accession>
<keyword evidence="1" id="KW-0472">Membrane</keyword>
<gene>
    <name evidence="2" type="ORF">ACFQL7_24625</name>
</gene>
<evidence type="ECO:0000256" key="1">
    <source>
        <dbReference type="SAM" id="Phobius"/>
    </source>
</evidence>
<dbReference type="Pfam" id="PF24365">
    <property type="entry name" value="DUF7521"/>
    <property type="match status" value="1"/>
</dbReference>
<dbReference type="EMBL" id="JBHTAX010000005">
    <property type="protein sequence ID" value="MFC7192677.1"/>
    <property type="molecule type" value="Genomic_DNA"/>
</dbReference>